<evidence type="ECO:0000256" key="1">
    <source>
        <dbReference type="SAM" id="SignalP"/>
    </source>
</evidence>
<sequence>MAALLLKKAALLLMHGSVRGQILHCPKAKSQVMQHNLLAIPFEKLTLSCDLFN</sequence>
<dbReference type="EMBL" id="CM031824">
    <property type="protein sequence ID" value="KAG6625254.1"/>
    <property type="molecule type" value="Genomic_DNA"/>
</dbReference>
<protein>
    <submittedName>
        <fullName evidence="2">Uncharacterized protein</fullName>
    </submittedName>
</protein>
<evidence type="ECO:0000313" key="3">
    <source>
        <dbReference type="Proteomes" id="UP000811609"/>
    </source>
</evidence>
<evidence type="ECO:0000313" key="2">
    <source>
        <dbReference type="EMBL" id="KAG6625254.1"/>
    </source>
</evidence>
<dbReference type="Proteomes" id="UP000811609">
    <property type="component" value="Chromosome 16"/>
</dbReference>
<proteinExistence type="predicted"/>
<comment type="caution">
    <text evidence="2">The sequence shown here is derived from an EMBL/GenBank/DDBJ whole genome shotgun (WGS) entry which is preliminary data.</text>
</comment>
<keyword evidence="3" id="KW-1185">Reference proteome</keyword>
<feature type="signal peptide" evidence="1">
    <location>
        <begin position="1"/>
        <end position="20"/>
    </location>
</feature>
<organism evidence="2 3">
    <name type="scientific">Carya illinoinensis</name>
    <name type="common">Pecan</name>
    <dbReference type="NCBI Taxonomy" id="32201"/>
    <lineage>
        <taxon>Eukaryota</taxon>
        <taxon>Viridiplantae</taxon>
        <taxon>Streptophyta</taxon>
        <taxon>Embryophyta</taxon>
        <taxon>Tracheophyta</taxon>
        <taxon>Spermatophyta</taxon>
        <taxon>Magnoliopsida</taxon>
        <taxon>eudicotyledons</taxon>
        <taxon>Gunneridae</taxon>
        <taxon>Pentapetalae</taxon>
        <taxon>rosids</taxon>
        <taxon>fabids</taxon>
        <taxon>Fagales</taxon>
        <taxon>Juglandaceae</taxon>
        <taxon>Carya</taxon>
    </lineage>
</organism>
<feature type="chain" id="PRO_5035903138" evidence="1">
    <location>
        <begin position="21"/>
        <end position="53"/>
    </location>
</feature>
<name>A0A8T1N8A4_CARIL</name>
<gene>
    <name evidence="2" type="ORF">CIPAW_16G083800</name>
</gene>
<accession>A0A8T1N8A4</accession>
<reference evidence="2" key="1">
    <citation type="submission" date="2020-12" db="EMBL/GenBank/DDBJ databases">
        <title>WGS assembly of Carya illinoinensis cv. Pawnee.</title>
        <authorList>
            <person name="Platts A."/>
            <person name="Shu S."/>
            <person name="Wright S."/>
            <person name="Barry K."/>
            <person name="Edger P."/>
            <person name="Pires J.C."/>
            <person name="Schmutz J."/>
        </authorList>
    </citation>
    <scope>NUCLEOTIDE SEQUENCE</scope>
    <source>
        <tissue evidence="2">Leaf</tissue>
    </source>
</reference>
<keyword evidence="1" id="KW-0732">Signal</keyword>
<dbReference type="AlphaFoldDB" id="A0A8T1N8A4"/>